<evidence type="ECO:0000313" key="7">
    <source>
        <dbReference type="Proteomes" id="UP000061630"/>
    </source>
</evidence>
<dbReference type="Pfam" id="PF13377">
    <property type="entry name" value="Peripla_BP_3"/>
    <property type="match status" value="1"/>
</dbReference>
<geneLocation type="plasmid" evidence="6 7">
    <name>pTP143</name>
</geneLocation>
<dbReference type="AlphaFoldDB" id="A0A0X8DDU9"/>
<dbReference type="GO" id="GO:0000976">
    <property type="term" value="F:transcription cis-regulatory region binding"/>
    <property type="evidence" value="ECO:0007669"/>
    <property type="project" value="TreeGrafter"/>
</dbReference>
<evidence type="ECO:0000256" key="3">
    <source>
        <dbReference type="ARBA" id="ARBA00023125"/>
    </source>
</evidence>
<keyword evidence="4" id="KW-0804">Transcription</keyword>
<dbReference type="InterPro" id="IPR046335">
    <property type="entry name" value="LacI/GalR-like_sensor"/>
</dbReference>
<organism evidence="6 7">
    <name type="scientific">Thermus parvatiensis</name>
    <dbReference type="NCBI Taxonomy" id="456163"/>
    <lineage>
        <taxon>Bacteria</taxon>
        <taxon>Thermotogati</taxon>
        <taxon>Deinococcota</taxon>
        <taxon>Deinococci</taxon>
        <taxon>Thermales</taxon>
        <taxon>Thermaceae</taxon>
        <taxon>Thermus</taxon>
    </lineage>
</organism>
<dbReference type="InterPro" id="IPR028082">
    <property type="entry name" value="Peripla_BP_I"/>
</dbReference>
<dbReference type="EMBL" id="CP014142">
    <property type="protein sequence ID" value="AMA76310.1"/>
    <property type="molecule type" value="Genomic_DNA"/>
</dbReference>
<keyword evidence="3" id="KW-0238">DNA-binding</keyword>
<evidence type="ECO:0000256" key="1">
    <source>
        <dbReference type="ARBA" id="ARBA00022491"/>
    </source>
</evidence>
<dbReference type="CDD" id="cd06267">
    <property type="entry name" value="PBP1_LacI_sugar_binding-like"/>
    <property type="match status" value="1"/>
</dbReference>
<accession>A0A0X8DDU9</accession>
<keyword evidence="1" id="KW-0678">Repressor</keyword>
<dbReference type="SUPFAM" id="SSF53822">
    <property type="entry name" value="Periplasmic binding protein-like I"/>
    <property type="match status" value="1"/>
</dbReference>
<evidence type="ECO:0000313" key="6">
    <source>
        <dbReference type="EMBL" id="AMA76310.1"/>
    </source>
</evidence>
<dbReference type="GO" id="GO:0003700">
    <property type="term" value="F:DNA-binding transcription factor activity"/>
    <property type="evidence" value="ECO:0007669"/>
    <property type="project" value="TreeGrafter"/>
</dbReference>
<keyword evidence="2" id="KW-0805">Transcription regulation</keyword>
<evidence type="ECO:0000256" key="4">
    <source>
        <dbReference type="ARBA" id="ARBA00023163"/>
    </source>
</evidence>
<name>A0A0X8DDU9_9DEIN</name>
<keyword evidence="6" id="KW-0614">Plasmid</keyword>
<sequence>MAVVEVDQFYPGSPFSHVMLDNERGVLEGVRYLAELGHRRIAFLGYISNPEVPDERSLAFPKAMRALGLPLPEAYLRPLPALGEPGAYALTHELMRLPEPPTALFAVSGAGALRALKELGLRIPQDVSLLTFDNYSWMELVDPPLDAIEQPVEEMARLATELVVRMVESRDPSLVVHYRLPGRLIRRGSCAPPRG</sequence>
<dbReference type="Proteomes" id="UP000061630">
    <property type="component" value="Plasmid pTP143"/>
</dbReference>
<evidence type="ECO:0000259" key="5">
    <source>
        <dbReference type="Pfam" id="PF13377"/>
    </source>
</evidence>
<evidence type="ECO:0000256" key="2">
    <source>
        <dbReference type="ARBA" id="ARBA00023015"/>
    </source>
</evidence>
<feature type="domain" description="Transcriptional regulator LacI/GalR-like sensor" evidence="5">
    <location>
        <begin position="30"/>
        <end position="190"/>
    </location>
</feature>
<dbReference type="PANTHER" id="PTHR30146">
    <property type="entry name" value="LACI-RELATED TRANSCRIPTIONAL REPRESSOR"/>
    <property type="match status" value="1"/>
</dbReference>
<dbReference type="KEGG" id="tpar:AV541_10260"/>
<gene>
    <name evidence="6" type="ORF">AV541_10260</name>
</gene>
<protein>
    <recommendedName>
        <fullName evidence="5">Transcriptional regulator LacI/GalR-like sensor domain-containing protein</fullName>
    </recommendedName>
</protein>
<reference evidence="6 7" key="1">
    <citation type="submission" date="2016-01" db="EMBL/GenBank/DDBJ databases">
        <title>Genome sequence of Thermus parvatiensis, a thermophile isolated from a hot water spring.</title>
        <authorList>
            <person name="Tripathi C."/>
            <person name="Lal R."/>
        </authorList>
    </citation>
    <scope>NUCLEOTIDE SEQUENCE [LARGE SCALE GENOMIC DNA]</scope>
    <source>
        <strain evidence="6 7">RL</strain>
        <plasmid evidence="6 7">pTP143</plasmid>
    </source>
</reference>
<proteinExistence type="predicted"/>
<dbReference type="PANTHER" id="PTHR30146:SF148">
    <property type="entry name" value="HTH-TYPE TRANSCRIPTIONAL REPRESSOR PURR-RELATED"/>
    <property type="match status" value="1"/>
</dbReference>
<dbReference type="Gene3D" id="3.40.50.2300">
    <property type="match status" value="2"/>
</dbReference>